<name>A0A810Q384_9FIRM</name>
<evidence type="ECO:0008006" key="3">
    <source>
        <dbReference type="Google" id="ProtNLM"/>
    </source>
</evidence>
<dbReference type="KEGG" id="vcop:MM50RIKEN_07380"/>
<evidence type="ECO:0000313" key="1">
    <source>
        <dbReference type="EMBL" id="BCK80975.1"/>
    </source>
</evidence>
<dbReference type="InterPro" id="IPR014202">
    <property type="entry name" value="Spore_II_R"/>
</dbReference>
<dbReference type="EMBL" id="AP023418">
    <property type="protein sequence ID" value="BCK80975.1"/>
    <property type="molecule type" value="Genomic_DNA"/>
</dbReference>
<organism evidence="1 2">
    <name type="scientific">Vescimonas coprocola</name>
    <dbReference type="NCBI Taxonomy" id="2714355"/>
    <lineage>
        <taxon>Bacteria</taxon>
        <taxon>Bacillati</taxon>
        <taxon>Bacillota</taxon>
        <taxon>Clostridia</taxon>
        <taxon>Eubacteriales</taxon>
        <taxon>Oscillospiraceae</taxon>
        <taxon>Vescimonas</taxon>
    </lineage>
</organism>
<proteinExistence type="predicted"/>
<dbReference type="Pfam" id="PF09551">
    <property type="entry name" value="Spore_II_R"/>
    <property type="match status" value="1"/>
</dbReference>
<dbReference type="Proteomes" id="UP000681035">
    <property type="component" value="Chromosome"/>
</dbReference>
<dbReference type="AlphaFoldDB" id="A0A810Q384"/>
<dbReference type="RefSeq" id="WP_213541798.1">
    <property type="nucleotide sequence ID" value="NZ_AP023418.1"/>
</dbReference>
<dbReference type="PROSITE" id="PS51257">
    <property type="entry name" value="PROKAR_LIPOPROTEIN"/>
    <property type="match status" value="1"/>
</dbReference>
<protein>
    <recommendedName>
        <fullName evidence="3">Stage II sporulation protein R</fullName>
    </recommendedName>
</protein>
<reference evidence="1" key="1">
    <citation type="submission" date="2020-09" db="EMBL/GenBank/DDBJ databases">
        <title>New species isolated from human feces.</title>
        <authorList>
            <person name="Kitahara M."/>
            <person name="Shigeno Y."/>
            <person name="Shime M."/>
            <person name="Matsumoto Y."/>
            <person name="Nakamura S."/>
            <person name="Motooka D."/>
            <person name="Fukuoka S."/>
            <person name="Nishikawa H."/>
            <person name="Benno Y."/>
        </authorList>
    </citation>
    <scope>NUCLEOTIDE SEQUENCE</scope>
    <source>
        <strain evidence="1">MM50</strain>
    </source>
</reference>
<accession>A0A810Q384</accession>
<evidence type="ECO:0000313" key="2">
    <source>
        <dbReference type="Proteomes" id="UP000681035"/>
    </source>
</evidence>
<gene>
    <name evidence="1" type="ORF">MM50RIKEN_07380</name>
</gene>
<dbReference type="NCBIfam" id="TIGR02837">
    <property type="entry name" value="spore_II_R"/>
    <property type="match status" value="1"/>
</dbReference>
<sequence length="210" mass="23510">MRKKTGNKLHTWEAALLLAVAAALLWGACTLQRQDALEQKVIRLHVIANSDSEADQALKLRVRDRVLVLAEDILRQSRDMEEARQRLAEALPRLQQTAAEEIAAQGSRYTVSAWLEETEFPTREYDGFALPSGEYLALRVVIGEGAGKNWWCVVFPPLCTTAACDFQETAVSGGLGEEDLSLITEEDGGYVLRFRAVELWEGLRQWLGKH</sequence>
<keyword evidence="2" id="KW-1185">Reference proteome</keyword>